<dbReference type="InterPro" id="IPR023828">
    <property type="entry name" value="Peptidase_S8_Ser-AS"/>
</dbReference>
<dbReference type="RefSeq" id="WP_191270511.1">
    <property type="nucleotide sequence ID" value="NZ_BNDS01000003.1"/>
</dbReference>
<dbReference type="PROSITE" id="PS00138">
    <property type="entry name" value="SUBTILASE_SER"/>
    <property type="match status" value="1"/>
</dbReference>
<keyword evidence="2 5" id="KW-0645">Protease</keyword>
<feature type="domain" description="Peptidase S8/S53" evidence="8">
    <location>
        <begin position="198"/>
        <end position="456"/>
    </location>
</feature>
<dbReference type="InterPro" id="IPR054399">
    <property type="entry name" value="Fervidolysin-like_N_prodom"/>
</dbReference>
<dbReference type="PROSITE" id="PS00136">
    <property type="entry name" value="SUBTILASE_ASP"/>
    <property type="match status" value="1"/>
</dbReference>
<dbReference type="Pfam" id="PF22148">
    <property type="entry name" value="Fervidolysin_NPro-like"/>
    <property type="match status" value="1"/>
</dbReference>
<dbReference type="InterPro" id="IPR022398">
    <property type="entry name" value="Peptidase_S8_His-AS"/>
</dbReference>
<dbReference type="Gene3D" id="3.40.50.200">
    <property type="entry name" value="Peptidase S8/S53 domain"/>
    <property type="match status" value="1"/>
</dbReference>
<evidence type="ECO:0000259" key="9">
    <source>
        <dbReference type="Pfam" id="PF04151"/>
    </source>
</evidence>
<keyword evidence="4 5" id="KW-0720">Serine protease</keyword>
<dbReference type="PANTHER" id="PTHR43399:SF4">
    <property type="entry name" value="CELL WALL-ASSOCIATED PROTEASE"/>
    <property type="match status" value="1"/>
</dbReference>
<evidence type="ECO:0000256" key="5">
    <source>
        <dbReference type="PROSITE-ProRule" id="PRU01240"/>
    </source>
</evidence>
<dbReference type="Pfam" id="PF04151">
    <property type="entry name" value="PPC"/>
    <property type="match status" value="1"/>
</dbReference>
<dbReference type="Gene3D" id="2.60.120.380">
    <property type="match status" value="1"/>
</dbReference>
<sequence length="719" mass="75935">MKKKKRIVSIIAGLGLLLSITTAAGASPQQQTNQKKVSQKVNPIIQIDKNQSEKKRYQFSLSNVKKRSMSKDDEKRGYKKGEVIVRFKKGQSLEALGTKAKDKGLKVAEHLDKSLGIQLIKFNKNLSTENDIIKLFKSSRAVEYAEPNYILKPAAVSDPYYGYLWGLKNTGQTINGVQGKAGIDIKAETAWAKTKGSSSTVIAVIDTGVDFNHPDLKDNIWKNPGEIANDGIDNDKNGYIDDVIGWNFFDNNKTPYYSAGEDYHGTHVAGTIAGRANTIGVIGVAPNVKIMPLKFIGPEGGSTSDAIKAINYAKAKGVKISNNSWGGGGYSQALYDAIKNSNSLFVAAAGNDGENIDTTPTYPASFNLNNILSVAAISNTGSLASFSNYGVTSVDVAAPGVSILSTFPESYAYGYLDGTSMATPHVTGTAALVTAANPALTSLQIKDMIMKSVTKLSSLTGKTVTGGLINAGAAVSGDLDGDIPGVPFKGTSVSSTLNSTSDKDDVYSINLLKGEKLSVTLTGTTGTDFDMYLYDKTAKTVNSSIGILAYSEKTGTSAESFSFIAPSDGTYYLDIFAYKGSGNYTASVKSGVTAGVYEDTNSNINFSGNWLKASTSSASGGSYKTVNELGASGQLVFNGTGISITSLKSSSQGIAKVTLDGVAYNIDLYSASTTYKSKVFSKTGLSAGRHVLKIEWTGKIHSGAKKSATTINVDSITVN</sequence>
<accession>A0ABQ3N8G7</accession>
<dbReference type="InterPro" id="IPR034204">
    <property type="entry name" value="PfSUB1-like_cat_dom"/>
</dbReference>
<dbReference type="InterPro" id="IPR000209">
    <property type="entry name" value="Peptidase_S8/S53_dom"/>
</dbReference>
<dbReference type="InterPro" id="IPR023827">
    <property type="entry name" value="Peptidase_S8_Asp-AS"/>
</dbReference>
<dbReference type="InterPro" id="IPR015500">
    <property type="entry name" value="Peptidase_S8_subtilisin-rel"/>
</dbReference>
<evidence type="ECO:0000313" key="11">
    <source>
        <dbReference type="EMBL" id="GHH97556.1"/>
    </source>
</evidence>
<feature type="domain" description="Fervidolysin-like N-terminal prodomain" evidence="10">
    <location>
        <begin position="70"/>
        <end position="148"/>
    </location>
</feature>
<proteinExistence type="inferred from homology"/>
<dbReference type="InterPro" id="IPR007280">
    <property type="entry name" value="Peptidase_C_arc/bac"/>
</dbReference>
<feature type="active site" description="Charge relay system" evidence="5">
    <location>
        <position position="206"/>
    </location>
</feature>
<dbReference type="PROSITE" id="PS00137">
    <property type="entry name" value="SUBTILASE_HIS"/>
    <property type="match status" value="1"/>
</dbReference>
<evidence type="ECO:0000259" key="8">
    <source>
        <dbReference type="Pfam" id="PF00082"/>
    </source>
</evidence>
<evidence type="ECO:0000256" key="7">
    <source>
        <dbReference type="SAM" id="SignalP"/>
    </source>
</evidence>
<organism evidence="11 12">
    <name type="scientific">Neobacillus kokaensis</name>
    <dbReference type="NCBI Taxonomy" id="2759023"/>
    <lineage>
        <taxon>Bacteria</taxon>
        <taxon>Bacillati</taxon>
        <taxon>Bacillota</taxon>
        <taxon>Bacilli</taxon>
        <taxon>Bacillales</taxon>
        <taxon>Bacillaceae</taxon>
        <taxon>Neobacillus</taxon>
    </lineage>
</organism>
<dbReference type="Pfam" id="PF00082">
    <property type="entry name" value="Peptidase_S8"/>
    <property type="match status" value="1"/>
</dbReference>
<dbReference type="PROSITE" id="PS51892">
    <property type="entry name" value="SUBTILASE"/>
    <property type="match status" value="1"/>
</dbReference>
<protein>
    <submittedName>
        <fullName evidence="11">Uncharacterized protein</fullName>
    </submittedName>
</protein>
<evidence type="ECO:0000256" key="1">
    <source>
        <dbReference type="ARBA" id="ARBA00011073"/>
    </source>
</evidence>
<dbReference type="InterPro" id="IPR036852">
    <property type="entry name" value="Peptidase_S8/S53_dom_sf"/>
</dbReference>
<evidence type="ECO:0000256" key="4">
    <source>
        <dbReference type="ARBA" id="ARBA00022825"/>
    </source>
</evidence>
<dbReference type="PRINTS" id="PR00723">
    <property type="entry name" value="SUBTILISIN"/>
</dbReference>
<feature type="domain" description="Peptidase C-terminal archaeal/bacterial" evidence="9">
    <location>
        <begin position="505"/>
        <end position="575"/>
    </location>
</feature>
<dbReference type="Gene3D" id="2.60.120.260">
    <property type="entry name" value="Galactose-binding domain-like"/>
    <property type="match status" value="1"/>
</dbReference>
<feature type="signal peptide" evidence="7">
    <location>
        <begin position="1"/>
        <end position="26"/>
    </location>
</feature>
<evidence type="ECO:0000256" key="2">
    <source>
        <dbReference type="ARBA" id="ARBA00022670"/>
    </source>
</evidence>
<dbReference type="PANTHER" id="PTHR43399">
    <property type="entry name" value="SUBTILISIN-RELATED"/>
    <property type="match status" value="1"/>
</dbReference>
<dbReference type="EMBL" id="BNDS01000003">
    <property type="protein sequence ID" value="GHH97556.1"/>
    <property type="molecule type" value="Genomic_DNA"/>
</dbReference>
<dbReference type="SUPFAM" id="SSF52743">
    <property type="entry name" value="Subtilisin-like"/>
    <property type="match status" value="1"/>
</dbReference>
<keyword evidence="7" id="KW-0732">Signal</keyword>
<keyword evidence="12" id="KW-1185">Reference proteome</keyword>
<reference evidence="11 12" key="1">
    <citation type="journal article" date="2022" name="Int. J. Syst. Evol. Microbiol.">
        <title>Neobacillus kokaensis sp. nov., isolated from soil.</title>
        <authorList>
            <person name="Yuki K."/>
            <person name="Matsubara H."/>
            <person name="Yamaguchi S."/>
        </authorList>
    </citation>
    <scope>NUCLEOTIDE SEQUENCE [LARGE SCALE GENOMIC DNA]</scope>
    <source>
        <strain evidence="11 12">LOB 377</strain>
    </source>
</reference>
<dbReference type="SUPFAM" id="SSF89260">
    <property type="entry name" value="Collagen-binding domain"/>
    <property type="match status" value="1"/>
</dbReference>
<dbReference type="CDD" id="cd07473">
    <property type="entry name" value="Peptidases_S8_Subtilisin_like"/>
    <property type="match status" value="1"/>
</dbReference>
<feature type="chain" id="PRO_5045040312" evidence="7">
    <location>
        <begin position="27"/>
        <end position="719"/>
    </location>
</feature>
<evidence type="ECO:0000256" key="6">
    <source>
        <dbReference type="RuleBase" id="RU003355"/>
    </source>
</evidence>
<dbReference type="Proteomes" id="UP000637074">
    <property type="component" value="Unassembled WGS sequence"/>
</dbReference>
<comment type="similarity">
    <text evidence="1 5 6">Belongs to the peptidase S8 family.</text>
</comment>
<name>A0ABQ3N8G7_9BACI</name>
<evidence type="ECO:0000259" key="10">
    <source>
        <dbReference type="Pfam" id="PF22148"/>
    </source>
</evidence>
<dbReference type="InterPro" id="IPR051048">
    <property type="entry name" value="Peptidase_S8/S53_subtilisin"/>
</dbReference>
<feature type="active site" description="Charge relay system" evidence="5">
    <location>
        <position position="420"/>
    </location>
</feature>
<feature type="active site" description="Charge relay system" evidence="5">
    <location>
        <position position="264"/>
    </location>
</feature>
<evidence type="ECO:0000256" key="3">
    <source>
        <dbReference type="ARBA" id="ARBA00022801"/>
    </source>
</evidence>
<evidence type="ECO:0000313" key="12">
    <source>
        <dbReference type="Proteomes" id="UP000637074"/>
    </source>
</evidence>
<gene>
    <name evidence="11" type="ORF">AM1BK_10990</name>
</gene>
<comment type="caution">
    <text evidence="11">The sequence shown here is derived from an EMBL/GenBank/DDBJ whole genome shotgun (WGS) entry which is preliminary data.</text>
</comment>
<keyword evidence="3 5" id="KW-0378">Hydrolase</keyword>